<reference evidence="3 4" key="1">
    <citation type="submission" date="2024-06" db="EMBL/GenBank/DDBJ databases">
        <authorList>
            <person name="Kraege A."/>
            <person name="Thomma B."/>
        </authorList>
    </citation>
    <scope>NUCLEOTIDE SEQUENCE [LARGE SCALE GENOMIC DNA]</scope>
</reference>
<comment type="caution">
    <text evidence="3">The sequence shown here is derived from an EMBL/GenBank/DDBJ whole genome shotgun (WGS) entry which is preliminary data.</text>
</comment>
<dbReference type="PANTHER" id="PTHR12197:SF251">
    <property type="entry name" value="EG:BACR7C10.4 PROTEIN"/>
    <property type="match status" value="1"/>
</dbReference>
<evidence type="ECO:0000256" key="1">
    <source>
        <dbReference type="SAM" id="MobiDB-lite"/>
    </source>
</evidence>
<keyword evidence="4" id="KW-1185">Reference proteome</keyword>
<dbReference type="InterPro" id="IPR001214">
    <property type="entry name" value="SET_dom"/>
</dbReference>
<organism evidence="3 4">
    <name type="scientific">Coccomyxa viridis</name>
    <dbReference type="NCBI Taxonomy" id="1274662"/>
    <lineage>
        <taxon>Eukaryota</taxon>
        <taxon>Viridiplantae</taxon>
        <taxon>Chlorophyta</taxon>
        <taxon>core chlorophytes</taxon>
        <taxon>Trebouxiophyceae</taxon>
        <taxon>Trebouxiophyceae incertae sedis</taxon>
        <taxon>Coccomyxaceae</taxon>
        <taxon>Coccomyxa</taxon>
    </lineage>
</organism>
<feature type="region of interest" description="Disordered" evidence="1">
    <location>
        <begin position="405"/>
        <end position="438"/>
    </location>
</feature>
<dbReference type="Proteomes" id="UP001497392">
    <property type="component" value="Unassembled WGS sequence"/>
</dbReference>
<dbReference type="Gene3D" id="1.10.220.160">
    <property type="match status" value="1"/>
</dbReference>
<name>A0ABP1G6D2_9CHLO</name>
<dbReference type="Pfam" id="PF00856">
    <property type="entry name" value="SET"/>
    <property type="match status" value="1"/>
</dbReference>
<evidence type="ECO:0000259" key="2">
    <source>
        <dbReference type="PROSITE" id="PS50280"/>
    </source>
</evidence>
<feature type="compositionally biased region" description="Polar residues" evidence="1">
    <location>
        <begin position="503"/>
        <end position="523"/>
    </location>
</feature>
<dbReference type="InterPro" id="IPR050869">
    <property type="entry name" value="H3K4_H4K5_MeTrfase"/>
</dbReference>
<feature type="domain" description="SET" evidence="2">
    <location>
        <begin position="2"/>
        <end position="206"/>
    </location>
</feature>
<dbReference type="CDD" id="cd20071">
    <property type="entry name" value="SET_SMYD"/>
    <property type="match status" value="1"/>
</dbReference>
<gene>
    <name evidence="3" type="primary">g10818</name>
    <name evidence="3" type="ORF">VP750_LOCUS9701</name>
</gene>
<dbReference type="InterPro" id="IPR046341">
    <property type="entry name" value="SET_dom_sf"/>
</dbReference>
<feature type="region of interest" description="Disordered" evidence="1">
    <location>
        <begin position="503"/>
        <end position="576"/>
    </location>
</feature>
<dbReference type="Gene3D" id="6.10.140.2220">
    <property type="match status" value="1"/>
</dbReference>
<evidence type="ECO:0000313" key="4">
    <source>
        <dbReference type="Proteomes" id="UP001497392"/>
    </source>
</evidence>
<sequence>MLSPKVLEDPIKCTRCGSAHYCTHRCMKDDKDVHVQSGECNLLQADSARDELGSLLREACLALRLLQWKPPQPALLSNWAKFLDPSSRDDAGVLLLIARAVAEACKGAVAEKLEGARGLSEKEAAEAVCQVFTNSLEYEPILPVASACAGSAAQQGEPPAVLYQLASRFNHSCRANAAYHFKPGGTIVVRTLVDIDADQEICISYLDPLQPYPIRTAQLREKFCFTCCCERCAAERSPPPPAQNGAHDDDAPSPPAWFLSAMAPPGLPDEAAPEDVGRSMSQIRNMLSKLMEQAQELFVRGGRAAEAWAVLEAGIFKAVAMGAHPFHHRCLELYSCLASACRVCAKTGASGAALRRAALYGLLQSAAAEAMLAVGEYGALPQAARNWAETGALLCEVLAAELEQQRRSTPHGAPANVAAPSHVSTGHPQNGSSMQHAPYYRGVSNERPQAHIDWPDIAPAEQTAQGAGHKSIPEPPAEFALVLCATWHALALDTGHDCVSAQTHAAQQRQRPNMPSSLQSQQGIEHGRDEQNAPSSKRQKVARSPADAKADPGSAGTGTAEADSDTDRHAAAEQQHVGPQGLWLDFRLLGEPAGFMSCQAQPSSRPDLRAALKAELAMSGTDEEQLNRLEHIAYGAAICHAHAAGLLQVVLGRSHTLTQSSAFGAFFAPLPYKVTF</sequence>
<dbReference type="PANTHER" id="PTHR12197">
    <property type="entry name" value="HISTONE-LYSINE N-METHYLTRANSFERASE SMYD"/>
    <property type="match status" value="1"/>
</dbReference>
<protein>
    <submittedName>
        <fullName evidence="3">G10818 protein</fullName>
    </submittedName>
</protein>
<feature type="compositionally biased region" description="Polar residues" evidence="1">
    <location>
        <begin position="422"/>
        <end position="435"/>
    </location>
</feature>
<dbReference type="Gene3D" id="2.170.270.10">
    <property type="entry name" value="SET domain"/>
    <property type="match status" value="1"/>
</dbReference>
<dbReference type="EMBL" id="CAXHTA020000017">
    <property type="protein sequence ID" value="CAL5227795.1"/>
    <property type="molecule type" value="Genomic_DNA"/>
</dbReference>
<dbReference type="PROSITE" id="PS50280">
    <property type="entry name" value="SET"/>
    <property type="match status" value="1"/>
</dbReference>
<accession>A0ABP1G6D2</accession>
<dbReference type="SUPFAM" id="SSF82199">
    <property type="entry name" value="SET domain"/>
    <property type="match status" value="1"/>
</dbReference>
<proteinExistence type="predicted"/>
<evidence type="ECO:0000313" key="3">
    <source>
        <dbReference type="EMBL" id="CAL5227795.1"/>
    </source>
</evidence>